<organism evidence="3 4">
    <name type="scientific">Cellulosimicrobium arenosum</name>
    <dbReference type="NCBI Taxonomy" id="2708133"/>
    <lineage>
        <taxon>Bacteria</taxon>
        <taxon>Bacillati</taxon>
        <taxon>Actinomycetota</taxon>
        <taxon>Actinomycetes</taxon>
        <taxon>Micrococcales</taxon>
        <taxon>Promicromonosporaceae</taxon>
        <taxon>Cellulosimicrobium</taxon>
    </lineage>
</organism>
<feature type="region of interest" description="Disordered" evidence="1">
    <location>
        <begin position="27"/>
        <end position="105"/>
    </location>
</feature>
<keyword evidence="4" id="KW-1185">Reference proteome</keyword>
<evidence type="ECO:0000313" key="3">
    <source>
        <dbReference type="EMBL" id="MBD8078897.1"/>
    </source>
</evidence>
<dbReference type="AlphaFoldDB" id="A0A927G9F7"/>
<comment type="caution">
    <text evidence="3">The sequence shown here is derived from an EMBL/GenBank/DDBJ whole genome shotgun (WGS) entry which is preliminary data.</text>
</comment>
<reference evidence="3" key="1">
    <citation type="journal article" date="2018" name="Curr. Microbiol.">
        <title>Cellulosimicrobium arenosum sp. nov., Isolated from Marine Sediment Sand.</title>
        <authorList>
            <person name="Oh M."/>
            <person name="Kim J.H."/>
            <person name="Yoon J.H."/>
            <person name="Schumann P."/>
            <person name="Kim W."/>
        </authorList>
    </citation>
    <scope>NUCLEOTIDE SEQUENCE</scope>
    <source>
        <strain evidence="3">KCTC 49039</strain>
    </source>
</reference>
<protein>
    <recommendedName>
        <fullName evidence="5">Lipoprotein</fullName>
    </recommendedName>
</protein>
<evidence type="ECO:0000256" key="1">
    <source>
        <dbReference type="SAM" id="MobiDB-lite"/>
    </source>
</evidence>
<feature type="chain" id="PRO_5039086537" description="Lipoprotein" evidence="2">
    <location>
        <begin position="26"/>
        <end position="185"/>
    </location>
</feature>
<dbReference type="EMBL" id="JACYHB010000004">
    <property type="protein sequence ID" value="MBD8078897.1"/>
    <property type="molecule type" value="Genomic_DNA"/>
</dbReference>
<reference evidence="3" key="2">
    <citation type="submission" date="2020-09" db="EMBL/GenBank/DDBJ databases">
        <authorList>
            <person name="Yu Y."/>
        </authorList>
    </citation>
    <scope>NUCLEOTIDE SEQUENCE</scope>
    <source>
        <strain evidence="3">KCTC 49039</strain>
    </source>
</reference>
<gene>
    <name evidence="3" type="ORF">IF651_07485</name>
</gene>
<keyword evidence="2" id="KW-0732">Signal</keyword>
<evidence type="ECO:0008006" key="5">
    <source>
        <dbReference type="Google" id="ProtNLM"/>
    </source>
</evidence>
<evidence type="ECO:0000256" key="2">
    <source>
        <dbReference type="SAM" id="SignalP"/>
    </source>
</evidence>
<proteinExistence type="predicted"/>
<dbReference type="PROSITE" id="PS51257">
    <property type="entry name" value="PROKAR_LIPOPROTEIN"/>
    <property type="match status" value="1"/>
</dbReference>
<accession>A0A927G9F7</accession>
<dbReference type="RefSeq" id="WP_191828454.1">
    <property type="nucleotide sequence ID" value="NZ_JACYHB010000004.1"/>
</dbReference>
<feature type="signal peptide" evidence="2">
    <location>
        <begin position="1"/>
        <end position="25"/>
    </location>
</feature>
<name>A0A927G9F7_9MICO</name>
<sequence>MRTRFATTRTLAALATASVLTLGLAACSSDEPSDDATATTTAEDATPSEEDSDPAAEEQETTGTDGTDGTDGTEESAEGASSDVCGAIDEISSMGSIDPSDPEAAATAFQDVTTAFEAAEPPAELSSDWDYLTESFSTFNDEFQAAAGDPENADTDGLTDAMGELSSEEFTSALTNVATYGGQNC</sequence>
<dbReference type="Proteomes" id="UP000610846">
    <property type="component" value="Unassembled WGS sequence"/>
</dbReference>
<feature type="compositionally biased region" description="Acidic residues" evidence="1">
    <location>
        <begin position="46"/>
        <end position="60"/>
    </location>
</feature>
<evidence type="ECO:0000313" key="4">
    <source>
        <dbReference type="Proteomes" id="UP000610846"/>
    </source>
</evidence>
<feature type="compositionally biased region" description="Low complexity" evidence="1">
    <location>
        <begin position="27"/>
        <end position="45"/>
    </location>
</feature>